<accession>A0ACC0WK59</accession>
<protein>
    <submittedName>
        <fullName evidence="1">Uncharacterized protein</fullName>
    </submittedName>
</protein>
<dbReference type="EMBL" id="CM047591">
    <property type="protein sequence ID" value="KAI9919050.1"/>
    <property type="molecule type" value="Genomic_DNA"/>
</dbReference>
<organism evidence="1 2">
    <name type="scientific">Peronosclerospora sorghi</name>
    <dbReference type="NCBI Taxonomy" id="230839"/>
    <lineage>
        <taxon>Eukaryota</taxon>
        <taxon>Sar</taxon>
        <taxon>Stramenopiles</taxon>
        <taxon>Oomycota</taxon>
        <taxon>Peronosporomycetes</taxon>
        <taxon>Peronosporales</taxon>
        <taxon>Peronosporaceae</taxon>
        <taxon>Peronosclerospora</taxon>
    </lineage>
</organism>
<name>A0ACC0WK59_9STRA</name>
<evidence type="ECO:0000313" key="2">
    <source>
        <dbReference type="Proteomes" id="UP001163321"/>
    </source>
</evidence>
<keyword evidence="2" id="KW-1185">Reference proteome</keyword>
<dbReference type="Proteomes" id="UP001163321">
    <property type="component" value="Chromosome 12"/>
</dbReference>
<comment type="caution">
    <text evidence="1">The sequence shown here is derived from an EMBL/GenBank/DDBJ whole genome shotgun (WGS) entry which is preliminary data.</text>
</comment>
<gene>
    <name evidence="1" type="ORF">PsorP6_011543</name>
</gene>
<proteinExistence type="predicted"/>
<sequence length="415" mass="45070">MAVGPRLHVLGLVAAMVLVSTSSSKTRNFCKSVTSCLKDGSAPCDATTGKCPPCIYALDDTYTCWEKENSTNTCPFTGVRYDCSDSWKELTKTGNSSSEAPSTHLPPSPPPSPSASPSGSPATISLEILNSRYFMYVAIGLGVLFVVALVGILCARRRKTRRCHEENGTTLGARNRSISSEKRSYGFSHPRDDTFAGPYNNINTTKVKNHTAIKMDSDPMDDTLSRVPTVESTGSVLTGSAQSTAVIGATFGSHKSGGRCIGASPVPKGIHGCSDVSEYVQQDVSSRCSSTPNVLGEYLRMKQEMQFDDSEHRIEETSGMDFSDVMSESDSRYSFQSSSESISQPMQPRTYVDGRSSIADSITDSIADSEYAEDLGRSDCFSDMSYNDEKYSFCSLDGLDDSQVQAKERKREFEI</sequence>
<evidence type="ECO:0000313" key="1">
    <source>
        <dbReference type="EMBL" id="KAI9919050.1"/>
    </source>
</evidence>
<reference evidence="1 2" key="1">
    <citation type="journal article" date="2022" name="bioRxiv">
        <title>The genome of the oomycete Peronosclerospora sorghi, a cosmopolitan pathogen of maize and sorghum, is inflated with dispersed pseudogenes.</title>
        <authorList>
            <person name="Fletcher K."/>
            <person name="Martin F."/>
            <person name="Isakeit T."/>
            <person name="Cavanaugh K."/>
            <person name="Magill C."/>
            <person name="Michelmore R."/>
        </authorList>
    </citation>
    <scope>NUCLEOTIDE SEQUENCE [LARGE SCALE GENOMIC DNA]</scope>
    <source>
        <strain evidence="1">P6</strain>
    </source>
</reference>